<protein>
    <submittedName>
        <fullName evidence="5">Cellulase (Glycosyl hydrolase family 5)</fullName>
    </submittedName>
</protein>
<dbReference type="EMBL" id="FTNT01000001">
    <property type="protein sequence ID" value="SIR63031.1"/>
    <property type="molecule type" value="Genomic_DNA"/>
</dbReference>
<keyword evidence="2 3" id="KW-0326">Glycosidase</keyword>
<dbReference type="InterPro" id="IPR051923">
    <property type="entry name" value="Glycosyl_Hydrolase_39"/>
</dbReference>
<comment type="similarity">
    <text evidence="3">Belongs to the glycosyl hydrolase 5 (cellulase A) family.</text>
</comment>
<gene>
    <name evidence="5" type="ORF">SAMN05445060_0139</name>
</gene>
<dbReference type="Proteomes" id="UP000186218">
    <property type="component" value="Unassembled WGS sequence"/>
</dbReference>
<evidence type="ECO:0000259" key="4">
    <source>
        <dbReference type="Pfam" id="PF00150"/>
    </source>
</evidence>
<dbReference type="InterPro" id="IPR001547">
    <property type="entry name" value="Glyco_hydro_5"/>
</dbReference>
<evidence type="ECO:0000256" key="1">
    <source>
        <dbReference type="ARBA" id="ARBA00022801"/>
    </source>
</evidence>
<dbReference type="Pfam" id="PF00150">
    <property type="entry name" value="Cellulase"/>
    <property type="match status" value="1"/>
</dbReference>
<dbReference type="GO" id="GO:0004553">
    <property type="term" value="F:hydrolase activity, hydrolyzing O-glycosyl compounds"/>
    <property type="evidence" value="ECO:0007669"/>
    <property type="project" value="InterPro"/>
</dbReference>
<dbReference type="SUPFAM" id="SSF51445">
    <property type="entry name" value="(Trans)glycosidases"/>
    <property type="match status" value="1"/>
</dbReference>
<evidence type="ECO:0000256" key="2">
    <source>
        <dbReference type="ARBA" id="ARBA00023295"/>
    </source>
</evidence>
<dbReference type="STRING" id="1344003.SAMN05445060_0139"/>
<keyword evidence="1 3" id="KW-0378">Hydrolase</keyword>
<accession>A0A1N7CHC5</accession>
<evidence type="ECO:0000313" key="6">
    <source>
        <dbReference type="Proteomes" id="UP000186218"/>
    </source>
</evidence>
<reference evidence="5 6" key="1">
    <citation type="submission" date="2017-01" db="EMBL/GenBank/DDBJ databases">
        <authorList>
            <person name="Mah S.A."/>
            <person name="Swanson W.J."/>
            <person name="Moy G.W."/>
            <person name="Vacquier V.D."/>
        </authorList>
    </citation>
    <scope>NUCLEOTIDE SEQUENCE [LARGE SCALE GENOMIC DNA]</scope>
    <source>
        <strain evidence="5 6">CPCC 203464</strain>
    </source>
</reference>
<dbReference type="PANTHER" id="PTHR12631:SF10">
    <property type="entry name" value="BETA-XYLOSIDASE-LIKE PROTEIN-RELATED"/>
    <property type="match status" value="1"/>
</dbReference>
<name>A0A1N7CHC5_9NOCA</name>
<dbReference type="GO" id="GO:0000272">
    <property type="term" value="P:polysaccharide catabolic process"/>
    <property type="evidence" value="ECO:0007669"/>
    <property type="project" value="InterPro"/>
</dbReference>
<evidence type="ECO:0000256" key="3">
    <source>
        <dbReference type="RuleBase" id="RU361153"/>
    </source>
</evidence>
<evidence type="ECO:0000313" key="5">
    <source>
        <dbReference type="EMBL" id="SIR63031.1"/>
    </source>
</evidence>
<feature type="domain" description="Glycoside hydrolase family 5" evidence="4">
    <location>
        <begin position="51"/>
        <end position="337"/>
    </location>
</feature>
<dbReference type="Gene3D" id="3.20.20.80">
    <property type="entry name" value="Glycosidases"/>
    <property type="match status" value="1"/>
</dbReference>
<dbReference type="AlphaFoldDB" id="A0A1N7CHC5"/>
<organism evidence="5 6">
    <name type="scientific">Williamsia sterculiae</name>
    <dbReference type="NCBI Taxonomy" id="1344003"/>
    <lineage>
        <taxon>Bacteria</taxon>
        <taxon>Bacillati</taxon>
        <taxon>Actinomycetota</taxon>
        <taxon>Actinomycetes</taxon>
        <taxon>Mycobacteriales</taxon>
        <taxon>Nocardiaceae</taxon>
        <taxon>Williamsia</taxon>
    </lineage>
</organism>
<sequence>MLRRMSRPPSSVFVYFRRFVLAVLCWVMFLVLCPISHASAANSYPGRNGIGMNGLSFRDSTSTQNAAAARIAGVGAKWVRIEADWWYVQGGGRTVYDWAGLDGAVAAARSHSLNVLMLIQKTPPWARSTTNGSTPPTNVNDYAAFASKVVARYAPQGITAYEVWNEPNISVFWADPTTGKPNIQGYVNLLKAAYPAMKAATTTPIKVISAGLAPYGTTGTSPDGNAISPLTFLQQMYAANAKNYFDAVGWHPYTSPALPNDTADWNGWSQMSVDFRAADGSIRQKSVRTIMSDNGDAGKGVVMTEAGGPTAGEASLTEDQQRLAYQQAVTARASWDWAGPIFFYTINDFAPVTTQSPDRENYFGVYRYDGTAKPAVSVLQSVS</sequence>
<proteinExistence type="inferred from homology"/>
<dbReference type="InterPro" id="IPR017853">
    <property type="entry name" value="GH"/>
</dbReference>
<keyword evidence="6" id="KW-1185">Reference proteome</keyword>
<dbReference type="PANTHER" id="PTHR12631">
    <property type="entry name" value="ALPHA-L-IDURONIDASE"/>
    <property type="match status" value="1"/>
</dbReference>